<dbReference type="AlphaFoldDB" id="A0A1M4SL46"/>
<dbReference type="InterPro" id="IPR000587">
    <property type="entry name" value="Creatinase_N"/>
</dbReference>
<dbReference type="InterPro" id="IPR029149">
    <property type="entry name" value="Creatin/AminoP/Spt16_N"/>
</dbReference>
<dbReference type="Pfam" id="PF01321">
    <property type="entry name" value="Creatinase_N"/>
    <property type="match status" value="1"/>
</dbReference>
<dbReference type="SUPFAM" id="SSF53092">
    <property type="entry name" value="Creatinase/prolidase N-terminal domain"/>
    <property type="match status" value="1"/>
</dbReference>
<evidence type="ECO:0000313" key="6">
    <source>
        <dbReference type="EMBL" id="SHE32930.1"/>
    </source>
</evidence>
<reference evidence="7" key="1">
    <citation type="submission" date="2016-11" db="EMBL/GenBank/DDBJ databases">
        <authorList>
            <person name="Varghese N."/>
            <person name="Submissions S."/>
        </authorList>
    </citation>
    <scope>NUCLEOTIDE SEQUENCE [LARGE SCALE GENOMIC DNA]</scope>
    <source>
        <strain evidence="7">DSM 12395</strain>
    </source>
</reference>
<dbReference type="SUPFAM" id="SSF55920">
    <property type="entry name" value="Creatinase/aminopeptidase"/>
    <property type="match status" value="1"/>
</dbReference>
<dbReference type="InterPro" id="IPR000994">
    <property type="entry name" value="Pept_M24"/>
</dbReference>
<dbReference type="PROSITE" id="PS00491">
    <property type="entry name" value="PROLINE_PEPTIDASE"/>
    <property type="match status" value="1"/>
</dbReference>
<name>A0A1M4SL46_9FIRM</name>
<dbReference type="GO" id="GO:0016787">
    <property type="term" value="F:hydrolase activity"/>
    <property type="evidence" value="ECO:0007669"/>
    <property type="project" value="UniProtKB-KW"/>
</dbReference>
<evidence type="ECO:0000259" key="4">
    <source>
        <dbReference type="Pfam" id="PF00557"/>
    </source>
</evidence>
<proteinExistence type="inferred from homology"/>
<evidence type="ECO:0000256" key="3">
    <source>
        <dbReference type="RuleBase" id="RU000590"/>
    </source>
</evidence>
<dbReference type="InterPro" id="IPR050659">
    <property type="entry name" value="Peptidase_M24B"/>
</dbReference>
<evidence type="ECO:0000256" key="1">
    <source>
        <dbReference type="ARBA" id="ARBA00022723"/>
    </source>
</evidence>
<dbReference type="Proteomes" id="UP000184148">
    <property type="component" value="Unassembled WGS sequence"/>
</dbReference>
<dbReference type="Pfam" id="PF00557">
    <property type="entry name" value="Peptidase_M24"/>
    <property type="match status" value="1"/>
</dbReference>
<dbReference type="InterPro" id="IPR001131">
    <property type="entry name" value="Peptidase_M24B_aminopep-P_CS"/>
</dbReference>
<dbReference type="PANTHER" id="PTHR46112:SF3">
    <property type="entry name" value="AMINOPEPTIDASE YPDF"/>
    <property type="match status" value="1"/>
</dbReference>
<dbReference type="RefSeq" id="WP_073234183.1">
    <property type="nucleotide sequence ID" value="NZ_FQUY01000001.1"/>
</dbReference>
<sequence length="365" mass="40518">MSVHLQRFIKAQGLLSGNELGAVVVTSPPNFFYFSGMWLDSKERLQAIIIPKTGTPKMIVHEMFREEVNPHAGVEPIFWSDGTPALELLANVLPSTGIVSIDNQWPSGNLIQLMGLRPELTFVNSTHILGGLRLQKDETEIKLLKESGNCADQIMDRIIQFIKPGFTEIEVAEEIKRLFKEEGIYELSFEPIVATGGNAAIPHHTPDDTVLREGDTLVIDMGGIKNHYCSDITRTIVLGEATPEIKKVYEVVRLAQEEAVNAIRPGIPMQEIDQTARRIITEAGYGPYFTHRTGHGLGIEVHEEPYLAPGNQQLLEEGMVVSVEPGIYLPGQFGIRIEDIVVVTASGAERLNHFPRHLICTEVQK</sequence>
<keyword evidence="1 3" id="KW-0479">Metal-binding</keyword>
<dbReference type="CDD" id="cd01092">
    <property type="entry name" value="APP-like"/>
    <property type="match status" value="1"/>
</dbReference>
<evidence type="ECO:0000256" key="2">
    <source>
        <dbReference type="ARBA" id="ARBA00022801"/>
    </source>
</evidence>
<dbReference type="OrthoDB" id="9806388at2"/>
<keyword evidence="7" id="KW-1185">Reference proteome</keyword>
<comment type="similarity">
    <text evidence="3">Belongs to the peptidase M24B family.</text>
</comment>
<feature type="domain" description="Peptidase M24" evidence="4">
    <location>
        <begin position="143"/>
        <end position="345"/>
    </location>
</feature>
<dbReference type="Gene3D" id="3.40.350.10">
    <property type="entry name" value="Creatinase/prolidase N-terminal domain"/>
    <property type="match status" value="1"/>
</dbReference>
<gene>
    <name evidence="6" type="ORF">SAMN02745133_00161</name>
</gene>
<dbReference type="Gene3D" id="3.90.230.10">
    <property type="entry name" value="Creatinase/methionine aminopeptidase superfamily"/>
    <property type="match status" value="1"/>
</dbReference>
<dbReference type="EMBL" id="FQUY01000001">
    <property type="protein sequence ID" value="SHE32930.1"/>
    <property type="molecule type" value="Genomic_DNA"/>
</dbReference>
<accession>A0A1M4SL46</accession>
<dbReference type="PANTHER" id="PTHR46112">
    <property type="entry name" value="AMINOPEPTIDASE"/>
    <property type="match status" value="1"/>
</dbReference>
<feature type="domain" description="Creatinase N-terminal" evidence="5">
    <location>
        <begin position="10"/>
        <end position="134"/>
    </location>
</feature>
<organism evidence="6 7">
    <name type="scientific">Desulforamulus putei DSM 12395</name>
    <dbReference type="NCBI Taxonomy" id="1121429"/>
    <lineage>
        <taxon>Bacteria</taxon>
        <taxon>Bacillati</taxon>
        <taxon>Bacillota</taxon>
        <taxon>Clostridia</taxon>
        <taxon>Eubacteriales</taxon>
        <taxon>Peptococcaceae</taxon>
        <taxon>Desulforamulus</taxon>
    </lineage>
</organism>
<evidence type="ECO:0000259" key="5">
    <source>
        <dbReference type="Pfam" id="PF01321"/>
    </source>
</evidence>
<protein>
    <submittedName>
        <fullName evidence="6">Xaa-Pro dipeptidase</fullName>
    </submittedName>
</protein>
<dbReference type="GO" id="GO:0046872">
    <property type="term" value="F:metal ion binding"/>
    <property type="evidence" value="ECO:0007669"/>
    <property type="project" value="UniProtKB-KW"/>
</dbReference>
<dbReference type="InterPro" id="IPR036005">
    <property type="entry name" value="Creatinase/aminopeptidase-like"/>
</dbReference>
<keyword evidence="2" id="KW-0378">Hydrolase</keyword>
<dbReference type="STRING" id="1121429.SAMN02745133_00161"/>
<evidence type="ECO:0000313" key="7">
    <source>
        <dbReference type="Proteomes" id="UP000184148"/>
    </source>
</evidence>